<feature type="domain" description="Peptidase A1" evidence="6">
    <location>
        <begin position="73"/>
        <end position="384"/>
    </location>
</feature>
<dbReference type="InterPro" id="IPR001969">
    <property type="entry name" value="Aspartic_peptidase_AS"/>
</dbReference>
<feature type="disulfide bond" evidence="3">
    <location>
        <begin position="104"/>
        <end position="110"/>
    </location>
</feature>
<dbReference type="InterPro" id="IPR033121">
    <property type="entry name" value="PEPTIDASE_A1"/>
</dbReference>
<keyword evidence="4" id="KW-0378">Hydrolase</keyword>
<reference evidence="7" key="1">
    <citation type="submission" date="2022-01" db="EMBL/GenBank/DDBJ databases">
        <authorList>
            <person name="King R."/>
        </authorList>
    </citation>
    <scope>NUCLEOTIDE SEQUENCE</scope>
</reference>
<protein>
    <recommendedName>
        <fullName evidence="6">Peptidase A1 domain-containing protein</fullName>
    </recommendedName>
</protein>
<keyword evidence="8" id="KW-1185">Reference proteome</keyword>
<dbReference type="GO" id="GO:0004190">
    <property type="term" value="F:aspartic-type endopeptidase activity"/>
    <property type="evidence" value="ECO:0007669"/>
    <property type="project" value="UniProtKB-KW"/>
</dbReference>
<dbReference type="OrthoDB" id="771136at2759"/>
<dbReference type="PANTHER" id="PTHR47966:SF51">
    <property type="entry name" value="BETA-SITE APP-CLEAVING ENZYME, ISOFORM A-RELATED"/>
    <property type="match status" value="1"/>
</dbReference>
<dbReference type="EMBL" id="OV725083">
    <property type="protein sequence ID" value="CAH1408069.1"/>
    <property type="molecule type" value="Genomic_DNA"/>
</dbReference>
<dbReference type="PROSITE" id="PS00141">
    <property type="entry name" value="ASP_PROTEASE"/>
    <property type="match status" value="2"/>
</dbReference>
<comment type="similarity">
    <text evidence="1 4">Belongs to the peptidase A1 family.</text>
</comment>
<keyword evidence="4" id="KW-0645">Protease</keyword>
<dbReference type="AlphaFoldDB" id="A0A9P0MUX2"/>
<evidence type="ECO:0000256" key="1">
    <source>
        <dbReference type="ARBA" id="ARBA00007447"/>
    </source>
</evidence>
<evidence type="ECO:0000313" key="7">
    <source>
        <dbReference type="EMBL" id="CAH1408069.1"/>
    </source>
</evidence>
<dbReference type="FunFam" id="2.40.70.10:FF:000044">
    <property type="entry name" value="Lysosomal aspartic protease"/>
    <property type="match status" value="1"/>
</dbReference>
<keyword evidence="5" id="KW-0732">Signal</keyword>
<feature type="active site" evidence="2">
    <location>
        <position position="278"/>
    </location>
</feature>
<accession>A0A9P0MUX2</accession>
<evidence type="ECO:0000256" key="4">
    <source>
        <dbReference type="RuleBase" id="RU000454"/>
    </source>
</evidence>
<dbReference type="PANTHER" id="PTHR47966">
    <property type="entry name" value="BETA-SITE APP-CLEAVING ENZYME, ISOFORM A-RELATED"/>
    <property type="match status" value="1"/>
</dbReference>
<gene>
    <name evidence="7" type="ORF">NEZAVI_LOCUS15665</name>
</gene>
<dbReference type="PRINTS" id="PR00792">
    <property type="entry name" value="PEPSIN"/>
</dbReference>
<dbReference type="PROSITE" id="PS51767">
    <property type="entry name" value="PEPTIDASE_A1"/>
    <property type="match status" value="1"/>
</dbReference>
<organism evidence="7 8">
    <name type="scientific">Nezara viridula</name>
    <name type="common">Southern green stink bug</name>
    <name type="synonym">Cimex viridulus</name>
    <dbReference type="NCBI Taxonomy" id="85310"/>
    <lineage>
        <taxon>Eukaryota</taxon>
        <taxon>Metazoa</taxon>
        <taxon>Ecdysozoa</taxon>
        <taxon>Arthropoda</taxon>
        <taxon>Hexapoda</taxon>
        <taxon>Insecta</taxon>
        <taxon>Pterygota</taxon>
        <taxon>Neoptera</taxon>
        <taxon>Paraneoptera</taxon>
        <taxon>Hemiptera</taxon>
        <taxon>Heteroptera</taxon>
        <taxon>Panheteroptera</taxon>
        <taxon>Pentatomomorpha</taxon>
        <taxon>Pentatomoidea</taxon>
        <taxon>Pentatomidae</taxon>
        <taxon>Pentatominae</taxon>
        <taxon>Nezara</taxon>
    </lineage>
</organism>
<evidence type="ECO:0000313" key="8">
    <source>
        <dbReference type="Proteomes" id="UP001152798"/>
    </source>
</evidence>
<proteinExistence type="inferred from homology"/>
<evidence type="ECO:0000256" key="2">
    <source>
        <dbReference type="PIRSR" id="PIRSR601461-1"/>
    </source>
</evidence>
<dbReference type="FunFam" id="2.40.70.10:FF:000008">
    <property type="entry name" value="Cathepsin D"/>
    <property type="match status" value="1"/>
</dbReference>
<dbReference type="Pfam" id="PF00026">
    <property type="entry name" value="Asp"/>
    <property type="match status" value="1"/>
</dbReference>
<keyword evidence="4" id="KW-0064">Aspartyl protease</keyword>
<dbReference type="Proteomes" id="UP001152798">
    <property type="component" value="Chromosome 7"/>
</dbReference>
<keyword evidence="3" id="KW-1015">Disulfide bond</keyword>
<feature type="disulfide bond" evidence="3">
    <location>
        <begin position="311"/>
        <end position="348"/>
    </location>
</feature>
<dbReference type="InterPro" id="IPR021109">
    <property type="entry name" value="Peptidase_aspartic_dom_sf"/>
</dbReference>
<dbReference type="SUPFAM" id="SSF50630">
    <property type="entry name" value="Acid proteases"/>
    <property type="match status" value="1"/>
</dbReference>
<feature type="active site" evidence="2">
    <location>
        <position position="91"/>
    </location>
</feature>
<evidence type="ECO:0000256" key="3">
    <source>
        <dbReference type="PIRSR" id="PIRSR601461-2"/>
    </source>
</evidence>
<name>A0A9P0MUX2_NEZVI</name>
<evidence type="ECO:0000259" key="6">
    <source>
        <dbReference type="PROSITE" id="PS51767"/>
    </source>
</evidence>
<sequence>MVKLWILGFLLVFHIIQIDGSLRVPLRRITKERKSFTEFKQNLKEYRVQLEKFISFSKRGIPVSIKNNKNMDYYGVIGLGTPPQELKVVFDTGSSDLWVPSSHCWFSFSCYNHKYFKDSKSSTFKNIGKSVSIEYGTGSISGTTVQDKLTVGNISVPEQVFIAATSISKDPFYKAKTDGIFGLGFPEIAETKATPPLYTMVYDGAIPKPIVSFYLNRDIQDSNGGEVNFGGKNKDLYDENSGHPIPVTQRGFWQFVLDSINVNDKKITSRYGFEAIADTGTSLVYLPAGSSAKIYEEVGAKIVDGIGVVDCDKINSLPSVNFVINNYYYELEGKDYILKMQDHSKDVCVVGFLDTTQEVMILGDVFLGKFYTTFDIGQNTVTFASLKKR</sequence>
<dbReference type="Gene3D" id="2.40.70.10">
    <property type="entry name" value="Acid Proteases"/>
    <property type="match status" value="2"/>
</dbReference>
<feature type="signal peptide" evidence="5">
    <location>
        <begin position="1"/>
        <end position="20"/>
    </location>
</feature>
<evidence type="ECO:0000256" key="5">
    <source>
        <dbReference type="SAM" id="SignalP"/>
    </source>
</evidence>
<dbReference type="GO" id="GO:0006508">
    <property type="term" value="P:proteolysis"/>
    <property type="evidence" value="ECO:0007669"/>
    <property type="project" value="UniProtKB-KW"/>
</dbReference>
<dbReference type="InterPro" id="IPR001461">
    <property type="entry name" value="Aspartic_peptidase_A1"/>
</dbReference>
<feature type="chain" id="PRO_5040142911" description="Peptidase A1 domain-containing protein" evidence="5">
    <location>
        <begin position="21"/>
        <end position="389"/>
    </location>
</feature>